<dbReference type="InterPro" id="IPR027619">
    <property type="entry name" value="C-S_lyase_PatB-like"/>
</dbReference>
<evidence type="ECO:0000256" key="4">
    <source>
        <dbReference type="ARBA" id="ARBA00023239"/>
    </source>
</evidence>
<accession>A0A1H3VTH7</accession>
<dbReference type="PANTHER" id="PTHR43525">
    <property type="entry name" value="PROTEIN MALY"/>
    <property type="match status" value="1"/>
</dbReference>
<dbReference type="SUPFAM" id="SSF53383">
    <property type="entry name" value="PLP-dependent transferases"/>
    <property type="match status" value="1"/>
</dbReference>
<keyword evidence="8" id="KW-1185">Reference proteome</keyword>
<dbReference type="InterPro" id="IPR004839">
    <property type="entry name" value="Aminotransferase_I/II_large"/>
</dbReference>
<dbReference type="OrthoDB" id="3224382at2"/>
<evidence type="ECO:0000313" key="7">
    <source>
        <dbReference type="EMBL" id="SDZ78069.1"/>
    </source>
</evidence>
<dbReference type="Proteomes" id="UP000198703">
    <property type="component" value="Unassembled WGS sequence"/>
</dbReference>
<dbReference type="InterPro" id="IPR015424">
    <property type="entry name" value="PyrdxlP-dep_Trfase"/>
</dbReference>
<evidence type="ECO:0000256" key="3">
    <source>
        <dbReference type="ARBA" id="ARBA00022898"/>
    </source>
</evidence>
<dbReference type="CDD" id="cd00609">
    <property type="entry name" value="AAT_like"/>
    <property type="match status" value="1"/>
</dbReference>
<dbReference type="NCBIfam" id="TIGR04350">
    <property type="entry name" value="C_S_lyase_PatB"/>
    <property type="match status" value="1"/>
</dbReference>
<dbReference type="InterPro" id="IPR015422">
    <property type="entry name" value="PyrdxlP-dep_Trfase_small"/>
</dbReference>
<evidence type="ECO:0000256" key="2">
    <source>
        <dbReference type="ARBA" id="ARBA00012224"/>
    </source>
</evidence>
<dbReference type="STRING" id="89524.SAMN05444370_101314"/>
<dbReference type="EMBL" id="FNQM01000001">
    <property type="protein sequence ID" value="SDZ78069.1"/>
    <property type="molecule type" value="Genomic_DNA"/>
</dbReference>
<dbReference type="InterPro" id="IPR015421">
    <property type="entry name" value="PyrdxlP-dep_Trfase_major"/>
</dbReference>
<dbReference type="InterPro" id="IPR051798">
    <property type="entry name" value="Class-II_PLP-Dep_Aminotrans"/>
</dbReference>
<dbReference type="RefSeq" id="WP_093247720.1">
    <property type="nucleotide sequence ID" value="NZ_FNQM01000001.1"/>
</dbReference>
<feature type="domain" description="Aminotransferase class I/classII large" evidence="6">
    <location>
        <begin position="60"/>
        <end position="385"/>
    </location>
</feature>
<evidence type="ECO:0000259" key="6">
    <source>
        <dbReference type="Pfam" id="PF00155"/>
    </source>
</evidence>
<dbReference type="GO" id="GO:0047804">
    <property type="term" value="F:cysteine-S-conjugate beta-lyase activity"/>
    <property type="evidence" value="ECO:0007669"/>
    <property type="project" value="UniProtKB-EC"/>
</dbReference>
<evidence type="ECO:0000313" key="8">
    <source>
        <dbReference type="Proteomes" id="UP000198703"/>
    </source>
</evidence>
<reference evidence="7 8" key="1">
    <citation type="submission" date="2016-10" db="EMBL/GenBank/DDBJ databases">
        <authorList>
            <person name="de Groot N.N."/>
        </authorList>
    </citation>
    <scope>NUCLEOTIDE SEQUENCE [LARGE SCALE GENOMIC DNA]</scope>
    <source>
        <strain evidence="7 8">DSM 15345</strain>
    </source>
</reference>
<organism evidence="7 8">
    <name type="scientific">Rubrimonas cliftonensis</name>
    <dbReference type="NCBI Taxonomy" id="89524"/>
    <lineage>
        <taxon>Bacteria</taxon>
        <taxon>Pseudomonadati</taxon>
        <taxon>Pseudomonadota</taxon>
        <taxon>Alphaproteobacteria</taxon>
        <taxon>Rhodobacterales</taxon>
        <taxon>Paracoccaceae</taxon>
        <taxon>Rubrimonas</taxon>
    </lineage>
</organism>
<keyword evidence="4 7" id="KW-0456">Lyase</keyword>
<dbReference type="GO" id="GO:0030170">
    <property type="term" value="F:pyridoxal phosphate binding"/>
    <property type="evidence" value="ECO:0007669"/>
    <property type="project" value="InterPro"/>
</dbReference>
<dbReference type="EC" id="4.4.1.13" evidence="2"/>
<gene>
    <name evidence="7" type="ORF">SAMN05444370_101314</name>
</gene>
<name>A0A1H3VTH7_9RHOB</name>
<keyword evidence="3" id="KW-0663">Pyridoxal phosphate</keyword>
<protein>
    <recommendedName>
        <fullName evidence="2">cysteine-S-conjugate beta-lyase</fullName>
        <ecNumber evidence="2">4.4.1.13</ecNumber>
    </recommendedName>
</protein>
<comment type="cofactor">
    <cofactor evidence="1">
        <name>pyridoxal 5'-phosphate</name>
        <dbReference type="ChEBI" id="CHEBI:597326"/>
    </cofactor>
</comment>
<evidence type="ECO:0000256" key="1">
    <source>
        <dbReference type="ARBA" id="ARBA00001933"/>
    </source>
</evidence>
<sequence>MAFDFDHPIDRRGTHANKYEAMAARTGVTAPDGIPMWVADMEFAAPEPVRERLAEAVRHGVFGYYGGDESWRAAVCGWMARRHGWAVEPDWLTVSPGVCAALSMVVQAFSAPGAGVVVFAPVYHAFGALIRANGRRVVESPLRQVQGRYEMDLEALGANLPADARIVFLCSPHNPGGTVWTAAELRAVAAFCAERDLILVSDEVWHDLVFEGARHVPTAVAAPDVADRLITCAAPSKTFNLAGGSVAEVIIADAALRRRYRAAADAGHAMSGNLFGMLAAEAAYDGGAPWLDALLAYLAVNRDVFAAGVAERAPGARVMPMASTYLAWTDFAGTGLDAADVMRRLQEAARIGVNSGPSFGTGGQGWARFNLACSRSVIDTALDRLGEAFSDLR</sequence>
<evidence type="ECO:0000256" key="5">
    <source>
        <dbReference type="ARBA" id="ARBA00037974"/>
    </source>
</evidence>
<dbReference type="Gene3D" id="3.40.640.10">
    <property type="entry name" value="Type I PLP-dependent aspartate aminotransferase-like (Major domain)"/>
    <property type="match status" value="1"/>
</dbReference>
<proteinExistence type="inferred from homology"/>
<dbReference type="AlphaFoldDB" id="A0A1H3VTH7"/>
<dbReference type="PANTHER" id="PTHR43525:SF1">
    <property type="entry name" value="PROTEIN MALY"/>
    <property type="match status" value="1"/>
</dbReference>
<dbReference type="Pfam" id="PF00155">
    <property type="entry name" value="Aminotran_1_2"/>
    <property type="match status" value="1"/>
</dbReference>
<dbReference type="Gene3D" id="3.90.1150.10">
    <property type="entry name" value="Aspartate Aminotransferase, domain 1"/>
    <property type="match status" value="1"/>
</dbReference>
<comment type="similarity">
    <text evidence="5">Belongs to the class-II pyridoxal-phosphate-dependent aminotransferase family. MalY/PatB cystathionine beta-lyase subfamily.</text>
</comment>